<dbReference type="GO" id="GO:0004497">
    <property type="term" value="F:monooxygenase activity"/>
    <property type="evidence" value="ECO:0007669"/>
    <property type="project" value="UniProtKB-KW"/>
</dbReference>
<evidence type="ECO:0000256" key="1">
    <source>
        <dbReference type="ARBA" id="ARBA00023002"/>
    </source>
</evidence>
<dbReference type="EMBL" id="VXRY01000548">
    <property type="protein sequence ID" value="MXY35036.1"/>
    <property type="molecule type" value="Genomic_DNA"/>
</dbReference>
<dbReference type="GO" id="GO:0016705">
    <property type="term" value="F:oxidoreductase activity, acting on paired donors, with incorporation or reduction of molecular oxygen"/>
    <property type="evidence" value="ECO:0007669"/>
    <property type="project" value="InterPro"/>
</dbReference>
<dbReference type="InterPro" id="IPR036661">
    <property type="entry name" value="Luciferase-like_sf"/>
</dbReference>
<evidence type="ECO:0000259" key="3">
    <source>
        <dbReference type="Pfam" id="PF00296"/>
    </source>
</evidence>
<name>A0A6B0Y7D2_9RHOB</name>
<dbReference type="Gene3D" id="3.20.20.30">
    <property type="entry name" value="Luciferase-like domain"/>
    <property type="match status" value="1"/>
</dbReference>
<keyword evidence="1" id="KW-0560">Oxidoreductase</keyword>
<dbReference type="AlphaFoldDB" id="A0A6B0Y7D2"/>
<proteinExistence type="predicted"/>
<dbReference type="InterPro" id="IPR050766">
    <property type="entry name" value="Bact_Lucif_Oxidored"/>
</dbReference>
<dbReference type="InterPro" id="IPR011251">
    <property type="entry name" value="Luciferase-like_dom"/>
</dbReference>
<evidence type="ECO:0000256" key="2">
    <source>
        <dbReference type="ARBA" id="ARBA00023033"/>
    </source>
</evidence>
<dbReference type="Pfam" id="PF00296">
    <property type="entry name" value="Bac_luciferase"/>
    <property type="match status" value="1"/>
</dbReference>
<keyword evidence="2" id="KW-0503">Monooxygenase</keyword>
<accession>A0A6B0Y7D2</accession>
<reference evidence="4" key="1">
    <citation type="submission" date="2019-09" db="EMBL/GenBank/DDBJ databases">
        <title>Characterisation of the sponge microbiome using genome-centric metagenomics.</title>
        <authorList>
            <person name="Engelberts J.P."/>
            <person name="Robbins S.J."/>
            <person name="De Goeij J.M."/>
            <person name="Aranda M."/>
            <person name="Bell S.C."/>
            <person name="Webster N.S."/>
        </authorList>
    </citation>
    <scope>NUCLEOTIDE SEQUENCE</scope>
    <source>
        <strain evidence="4">SB0664_bin_43</strain>
    </source>
</reference>
<dbReference type="GO" id="GO:0005829">
    <property type="term" value="C:cytosol"/>
    <property type="evidence" value="ECO:0007669"/>
    <property type="project" value="TreeGrafter"/>
</dbReference>
<organism evidence="4">
    <name type="scientific">Boseongicola sp. SB0664_bin_43</name>
    <dbReference type="NCBI Taxonomy" id="2604844"/>
    <lineage>
        <taxon>Bacteria</taxon>
        <taxon>Pseudomonadati</taxon>
        <taxon>Pseudomonadota</taxon>
        <taxon>Alphaproteobacteria</taxon>
        <taxon>Rhodobacterales</taxon>
        <taxon>Paracoccaceae</taxon>
        <taxon>Boseongicola</taxon>
    </lineage>
</organism>
<sequence length="401" mass="44839">MEIFHFTEQPYPDAWEHGFDSLRNTIPSSYCDPKVARRIYHDAQDEWLLCDALGINIAFNEHHASATCLSASPEVTMSILARMTKSVQLLPIGFQVANRPNVVLLAEQIAMADVISGGRVQMGFVKGAPYELSPANSNPARYQERFWEGVDLITRALATRDGPFNYEGRNYQYRQVNVWPQCWQDPHPPVWIPCQSPGSTIEVAERGYNLAAFLIGRNMAKLMEVYREHTVAAGFPEPGPEKFGYLCLCAVAETEEEAHRRAYEIHGYLRTTGIISEAFINPPGYQSPQANAKWLRKGILRGRAGAHFSAQKKDGTVISQATASIPDLVDANIFFAGTPVQVFDQICEFNDHVGGIGNYVMMFHGGTLSHEDTKSNLRLFGEKVLPRLKERYPSTDVNRAA</sequence>
<evidence type="ECO:0000313" key="4">
    <source>
        <dbReference type="EMBL" id="MXY35036.1"/>
    </source>
</evidence>
<dbReference type="PANTHER" id="PTHR30137:SF8">
    <property type="entry name" value="BLR5498 PROTEIN"/>
    <property type="match status" value="1"/>
</dbReference>
<comment type="caution">
    <text evidence="4">The sequence shown here is derived from an EMBL/GenBank/DDBJ whole genome shotgun (WGS) entry which is preliminary data.</text>
</comment>
<gene>
    <name evidence="4" type="ORF">F4Y60_13325</name>
</gene>
<protein>
    <submittedName>
        <fullName evidence="4">LLM class flavin-dependent oxidoreductase</fullName>
    </submittedName>
</protein>
<dbReference type="SUPFAM" id="SSF51679">
    <property type="entry name" value="Bacterial luciferase-like"/>
    <property type="match status" value="1"/>
</dbReference>
<dbReference type="PANTHER" id="PTHR30137">
    <property type="entry name" value="LUCIFERASE-LIKE MONOOXYGENASE"/>
    <property type="match status" value="1"/>
</dbReference>
<feature type="domain" description="Luciferase-like" evidence="3">
    <location>
        <begin position="57"/>
        <end position="350"/>
    </location>
</feature>